<sequence length="427" mass="49022">MDYIRIFDEITEIIKKHYAGYERVNHTIVDFYIETLQNIDTAKMTDQFFVDFVNDFLLELDDQHLSFVNMNKNIQPGKKLLLRADQENVYVVRALEGLEIREGDELLEIDGLSVSKIRATRKKYLRSSEAIPERENWSIYAKGSQNILYKNNNGEIKKQHLIHNGNITLEANHLRALNDDTYLLTLHHLQKAADIEPILLEMEQYHSSMKNLIIDVRQNPGGNTSLTADLLPYVFPKNERPSFAMPETLYNCTEFNYETFKKNVDEIHPNDINEDTGNIFAYFLEVFKENRGNGFIGFDLEQFTHSYASSYKPLEKEYIERVIILVDSYTASAAEEFALICHSSSKVTTMGRATAGVNEYHSVMGVTWNDTFELGYSIAKSGRPLVSHPLHGKGVQPDHYIPWTKEFLTEDVDMIAALSLLNSLAVK</sequence>
<organism evidence="2 3">
    <name type="scientific">Priestia koreensis</name>
    <dbReference type="NCBI Taxonomy" id="284581"/>
    <lineage>
        <taxon>Bacteria</taxon>
        <taxon>Bacillati</taxon>
        <taxon>Bacillota</taxon>
        <taxon>Bacilli</taxon>
        <taxon>Bacillales</taxon>
        <taxon>Bacillaceae</taxon>
        <taxon>Priestia</taxon>
    </lineage>
</organism>
<keyword evidence="3" id="KW-1185">Reference proteome</keyword>
<dbReference type="EMBL" id="LILC01000023">
    <property type="protein sequence ID" value="KOO42714.1"/>
    <property type="molecule type" value="Genomic_DNA"/>
</dbReference>
<reference evidence="3" key="1">
    <citation type="submission" date="2015-08" db="EMBL/GenBank/DDBJ databases">
        <title>Fjat-14210 dsm16467.</title>
        <authorList>
            <person name="Liu B."/>
            <person name="Wang J."/>
            <person name="Zhu Y."/>
            <person name="Liu G."/>
            <person name="Chen Q."/>
            <person name="Chen Z."/>
            <person name="Lan J."/>
            <person name="Che J."/>
            <person name="Ge C."/>
            <person name="Shi H."/>
            <person name="Pan Z."/>
            <person name="Liu X."/>
        </authorList>
    </citation>
    <scope>NUCLEOTIDE SEQUENCE [LARGE SCALE GENOMIC DNA]</scope>
    <source>
        <strain evidence="3">DSM 16467</strain>
    </source>
</reference>
<dbReference type="GO" id="GO:0007165">
    <property type="term" value="P:signal transduction"/>
    <property type="evidence" value="ECO:0007669"/>
    <property type="project" value="TreeGrafter"/>
</dbReference>
<protein>
    <recommendedName>
        <fullName evidence="1">Tail specific protease domain-containing protein</fullName>
    </recommendedName>
</protein>
<proteinExistence type="predicted"/>
<dbReference type="Proteomes" id="UP000037558">
    <property type="component" value="Unassembled WGS sequence"/>
</dbReference>
<evidence type="ECO:0000313" key="3">
    <source>
        <dbReference type="Proteomes" id="UP000037558"/>
    </source>
</evidence>
<dbReference type="GO" id="GO:0030288">
    <property type="term" value="C:outer membrane-bounded periplasmic space"/>
    <property type="evidence" value="ECO:0007669"/>
    <property type="project" value="TreeGrafter"/>
</dbReference>
<dbReference type="GO" id="GO:0006508">
    <property type="term" value="P:proteolysis"/>
    <property type="evidence" value="ECO:0007669"/>
    <property type="project" value="InterPro"/>
</dbReference>
<feature type="domain" description="Tail specific protease" evidence="1">
    <location>
        <begin position="223"/>
        <end position="402"/>
    </location>
</feature>
<dbReference type="SUPFAM" id="SSF52096">
    <property type="entry name" value="ClpP/crotonase"/>
    <property type="match status" value="1"/>
</dbReference>
<dbReference type="Pfam" id="PF03572">
    <property type="entry name" value="Peptidase_S41"/>
    <property type="match status" value="1"/>
</dbReference>
<dbReference type="RefSeq" id="WP_053402512.1">
    <property type="nucleotide sequence ID" value="NZ_JAMAUM010000010.1"/>
</dbReference>
<dbReference type="Gene3D" id="3.90.226.10">
    <property type="entry name" value="2-enoyl-CoA Hydratase, Chain A, domain 1"/>
    <property type="match status" value="1"/>
</dbReference>
<name>A0A0M0KV76_9BACI</name>
<dbReference type="GO" id="GO:0004175">
    <property type="term" value="F:endopeptidase activity"/>
    <property type="evidence" value="ECO:0007669"/>
    <property type="project" value="TreeGrafter"/>
</dbReference>
<evidence type="ECO:0000259" key="1">
    <source>
        <dbReference type="SMART" id="SM00245"/>
    </source>
</evidence>
<dbReference type="PANTHER" id="PTHR32060">
    <property type="entry name" value="TAIL-SPECIFIC PROTEASE"/>
    <property type="match status" value="1"/>
</dbReference>
<dbReference type="SMART" id="SM00245">
    <property type="entry name" value="TSPc"/>
    <property type="match status" value="1"/>
</dbReference>
<gene>
    <name evidence="2" type="ORF">AMD01_16335</name>
</gene>
<comment type="caution">
    <text evidence="2">The sequence shown here is derived from an EMBL/GenBank/DDBJ whole genome shotgun (WGS) entry which is preliminary data.</text>
</comment>
<dbReference type="InterPro" id="IPR005151">
    <property type="entry name" value="Tail-specific_protease"/>
</dbReference>
<dbReference type="GO" id="GO:0008236">
    <property type="term" value="F:serine-type peptidase activity"/>
    <property type="evidence" value="ECO:0007669"/>
    <property type="project" value="InterPro"/>
</dbReference>
<dbReference type="AlphaFoldDB" id="A0A0M0KV76"/>
<dbReference type="STRING" id="284581.AMD01_16335"/>
<dbReference type="PANTHER" id="PTHR32060:SF30">
    <property type="entry name" value="CARBOXY-TERMINAL PROCESSING PROTEASE CTPA"/>
    <property type="match status" value="1"/>
</dbReference>
<dbReference type="PATRIC" id="fig|284581.3.peg.2769"/>
<dbReference type="InterPro" id="IPR029045">
    <property type="entry name" value="ClpP/crotonase-like_dom_sf"/>
</dbReference>
<accession>A0A0M0KV76</accession>
<evidence type="ECO:0000313" key="2">
    <source>
        <dbReference type="EMBL" id="KOO42714.1"/>
    </source>
</evidence>